<name>A0A2S6FV74_9CLOT</name>
<feature type="domain" description="DUF2179" evidence="7">
    <location>
        <begin position="112"/>
        <end position="163"/>
    </location>
</feature>
<keyword evidence="3 6" id="KW-0812">Transmembrane</keyword>
<comment type="subcellular location">
    <subcellularLocation>
        <location evidence="1 6">Cell membrane</location>
        <topology evidence="1 6">Multi-pass membrane protein</topology>
    </subcellularLocation>
</comment>
<evidence type="ECO:0000256" key="1">
    <source>
        <dbReference type="ARBA" id="ARBA00004651"/>
    </source>
</evidence>
<evidence type="ECO:0000256" key="3">
    <source>
        <dbReference type="ARBA" id="ARBA00022692"/>
    </source>
</evidence>
<dbReference type="Pfam" id="PF18955">
    <property type="entry name" value="DUF5698"/>
    <property type="match status" value="1"/>
</dbReference>
<comment type="caution">
    <text evidence="6">Lacks conserved residue(s) required for the propagation of feature annotation.</text>
</comment>
<comment type="similarity">
    <text evidence="6">Belongs to the UPF0316 family.</text>
</comment>
<evidence type="ECO:0000256" key="4">
    <source>
        <dbReference type="ARBA" id="ARBA00022989"/>
    </source>
</evidence>
<feature type="domain" description="DUF5698" evidence="8">
    <location>
        <begin position="19"/>
        <end position="76"/>
    </location>
</feature>
<dbReference type="CDD" id="cd16381">
    <property type="entry name" value="YitT_C_like_1"/>
    <property type="match status" value="1"/>
</dbReference>
<dbReference type="PANTHER" id="PTHR40060">
    <property type="entry name" value="UPF0316 PROTEIN YEBE"/>
    <property type="match status" value="1"/>
</dbReference>
<dbReference type="HAMAP" id="MF_01515">
    <property type="entry name" value="UPF0316"/>
    <property type="match status" value="1"/>
</dbReference>
<protein>
    <recommendedName>
        <fullName evidence="6">UPF0316 protein BD821_11824</fullName>
    </recommendedName>
</protein>
<sequence>MVLYVLIFLAKIVEVSLMTLRTVLITRGEKVVGSIIGFFEVIIWLYLVSTVLVGISEDPIKMVVYALGFSVGNYVGSFLEEKLAIGLLTISIVASANDAIIIAEKLRKDNLGVTLVEAEGINEKKKMIVVHVKRKRKKEVIKLIEDTNTKAVISIADTKTVYGGYGIKK</sequence>
<evidence type="ECO:0000256" key="2">
    <source>
        <dbReference type="ARBA" id="ARBA00022475"/>
    </source>
</evidence>
<gene>
    <name evidence="9" type="ORF">BD821_11824</name>
</gene>
<keyword evidence="5 6" id="KW-0472">Membrane</keyword>
<accession>A0A2S6FV74</accession>
<proteinExistence type="inferred from homology"/>
<dbReference type="PANTHER" id="PTHR40060:SF1">
    <property type="entry name" value="UPF0316 PROTEIN YEBE"/>
    <property type="match status" value="1"/>
</dbReference>
<dbReference type="InterPro" id="IPR022930">
    <property type="entry name" value="UPF0316"/>
</dbReference>
<dbReference type="EMBL" id="PTIS01000018">
    <property type="protein sequence ID" value="PPK45943.1"/>
    <property type="molecule type" value="Genomic_DNA"/>
</dbReference>
<dbReference type="InterPro" id="IPR019264">
    <property type="entry name" value="DUF2179"/>
</dbReference>
<dbReference type="Pfam" id="PF10035">
    <property type="entry name" value="DUF2179"/>
    <property type="match status" value="1"/>
</dbReference>
<dbReference type="AlphaFoldDB" id="A0A2S6FV74"/>
<keyword evidence="4 6" id="KW-1133">Transmembrane helix</keyword>
<evidence type="ECO:0000259" key="8">
    <source>
        <dbReference type="Pfam" id="PF18955"/>
    </source>
</evidence>
<organism evidence="9 10">
    <name type="scientific">Clostridium algidicarnis DSM 15099</name>
    <dbReference type="NCBI Taxonomy" id="1121295"/>
    <lineage>
        <taxon>Bacteria</taxon>
        <taxon>Bacillati</taxon>
        <taxon>Bacillota</taxon>
        <taxon>Clostridia</taxon>
        <taxon>Eubacteriales</taxon>
        <taxon>Clostridiaceae</taxon>
        <taxon>Clostridium</taxon>
    </lineage>
</organism>
<comment type="caution">
    <text evidence="9">The sequence shown here is derived from an EMBL/GenBank/DDBJ whole genome shotgun (WGS) entry which is preliminary data.</text>
</comment>
<dbReference type="STRING" id="37659.GCA_000703125_02185"/>
<dbReference type="Proteomes" id="UP000239863">
    <property type="component" value="Unassembled WGS sequence"/>
</dbReference>
<dbReference type="InterPro" id="IPR044035">
    <property type="entry name" value="DUF5698"/>
</dbReference>
<dbReference type="GO" id="GO:0005886">
    <property type="term" value="C:plasma membrane"/>
    <property type="evidence" value="ECO:0007669"/>
    <property type="project" value="UniProtKB-SubCell"/>
</dbReference>
<evidence type="ECO:0000256" key="5">
    <source>
        <dbReference type="ARBA" id="ARBA00023136"/>
    </source>
</evidence>
<reference evidence="9 10" key="1">
    <citation type="submission" date="2018-02" db="EMBL/GenBank/DDBJ databases">
        <title>Genomic Encyclopedia of Archaeal and Bacterial Type Strains, Phase II (KMG-II): from individual species to whole genera.</title>
        <authorList>
            <person name="Goeker M."/>
        </authorList>
    </citation>
    <scope>NUCLEOTIDE SEQUENCE [LARGE SCALE GENOMIC DNA]</scope>
    <source>
        <strain evidence="9 10">DSM 15099</strain>
    </source>
</reference>
<evidence type="ECO:0000256" key="6">
    <source>
        <dbReference type="HAMAP-Rule" id="MF_01515"/>
    </source>
</evidence>
<dbReference type="OrthoDB" id="48231at2"/>
<evidence type="ECO:0000259" key="7">
    <source>
        <dbReference type="Pfam" id="PF10035"/>
    </source>
</evidence>
<evidence type="ECO:0000313" key="10">
    <source>
        <dbReference type="Proteomes" id="UP000239863"/>
    </source>
</evidence>
<evidence type="ECO:0000313" key="9">
    <source>
        <dbReference type="EMBL" id="PPK45943.1"/>
    </source>
</evidence>
<keyword evidence="2 6" id="KW-1003">Cell membrane</keyword>
<feature type="transmembrane region" description="Helical" evidence="6">
    <location>
        <begin position="31"/>
        <end position="55"/>
    </location>
</feature>